<protein>
    <submittedName>
        <fullName evidence="4">CBS domain-containing protein</fullName>
    </submittedName>
</protein>
<dbReference type="PANTHER" id="PTHR43080">
    <property type="entry name" value="CBS DOMAIN-CONTAINING PROTEIN CBSX3, MITOCHONDRIAL"/>
    <property type="match status" value="1"/>
</dbReference>
<name>A0ABY9JVH9_9BACI</name>
<dbReference type="CDD" id="cd04622">
    <property type="entry name" value="CBS_pair_HRP1_like"/>
    <property type="match status" value="1"/>
</dbReference>
<dbReference type="InterPro" id="IPR051257">
    <property type="entry name" value="Diverse_CBS-Domain"/>
</dbReference>
<sequence>MSNIREIMSSNVACVSSQQSLQEAAELMIQYNVGSVPVVDNGKLCGIITDRDITTRATAKGKLGNTPVSEIMSTNLVSGNPNMSTEEASQLMAQNQIRRLPVVENDQIVGMVALGDLATSQYSNEAAGQALSNISQNNYTTQ</sequence>
<dbReference type="Gene3D" id="3.10.580.10">
    <property type="entry name" value="CBS-domain"/>
    <property type="match status" value="1"/>
</dbReference>
<gene>
    <name evidence="4" type="ORF">LC087_00375</name>
</gene>
<reference evidence="4 5" key="1">
    <citation type="submission" date="2023-06" db="EMBL/GenBank/DDBJ databases">
        <title>Five Gram-positive bacteria isolated from mangrove sediments in Shenzhen, Guangdong, China.</title>
        <authorList>
            <person name="Yu S."/>
            <person name="Zheng W."/>
            <person name="Huang Y."/>
        </authorList>
    </citation>
    <scope>NUCLEOTIDE SEQUENCE [LARGE SCALE GENOMIC DNA]</scope>
    <source>
        <strain evidence="4 5">SaN35-3</strain>
    </source>
</reference>
<proteinExistence type="predicted"/>
<evidence type="ECO:0000256" key="1">
    <source>
        <dbReference type="ARBA" id="ARBA00023122"/>
    </source>
</evidence>
<dbReference type="PANTHER" id="PTHR43080:SF2">
    <property type="entry name" value="CBS DOMAIN-CONTAINING PROTEIN"/>
    <property type="match status" value="1"/>
</dbReference>
<dbReference type="EMBL" id="CP129013">
    <property type="protein sequence ID" value="WLR42743.1"/>
    <property type="molecule type" value="Genomic_DNA"/>
</dbReference>
<dbReference type="RefSeq" id="WP_226539431.1">
    <property type="nucleotide sequence ID" value="NZ_CP129013.1"/>
</dbReference>
<accession>A0ABY9JVH9</accession>
<dbReference type="InterPro" id="IPR000644">
    <property type="entry name" value="CBS_dom"/>
</dbReference>
<dbReference type="Pfam" id="PF00571">
    <property type="entry name" value="CBS"/>
    <property type="match status" value="2"/>
</dbReference>
<feature type="domain" description="CBS" evidence="3">
    <location>
        <begin position="72"/>
        <end position="127"/>
    </location>
</feature>
<organism evidence="4 5">
    <name type="scientific">Bacillus carboniphilus</name>
    <dbReference type="NCBI Taxonomy" id="86663"/>
    <lineage>
        <taxon>Bacteria</taxon>
        <taxon>Bacillati</taxon>
        <taxon>Bacillota</taxon>
        <taxon>Bacilli</taxon>
        <taxon>Bacillales</taxon>
        <taxon>Bacillaceae</taxon>
        <taxon>Bacillus</taxon>
    </lineage>
</organism>
<dbReference type="PROSITE" id="PS51371">
    <property type="entry name" value="CBS"/>
    <property type="match status" value="2"/>
</dbReference>
<dbReference type="InterPro" id="IPR046342">
    <property type="entry name" value="CBS_dom_sf"/>
</dbReference>
<dbReference type="Proteomes" id="UP001197974">
    <property type="component" value="Chromosome"/>
</dbReference>
<keyword evidence="5" id="KW-1185">Reference proteome</keyword>
<dbReference type="SUPFAM" id="SSF54631">
    <property type="entry name" value="CBS-domain pair"/>
    <property type="match status" value="1"/>
</dbReference>
<evidence type="ECO:0000259" key="3">
    <source>
        <dbReference type="PROSITE" id="PS51371"/>
    </source>
</evidence>
<evidence type="ECO:0000256" key="2">
    <source>
        <dbReference type="PROSITE-ProRule" id="PRU00703"/>
    </source>
</evidence>
<keyword evidence="1 2" id="KW-0129">CBS domain</keyword>
<dbReference type="SMART" id="SM00116">
    <property type="entry name" value="CBS"/>
    <property type="match status" value="2"/>
</dbReference>
<feature type="domain" description="CBS" evidence="3">
    <location>
        <begin position="8"/>
        <end position="68"/>
    </location>
</feature>
<evidence type="ECO:0000313" key="5">
    <source>
        <dbReference type="Proteomes" id="UP001197974"/>
    </source>
</evidence>
<evidence type="ECO:0000313" key="4">
    <source>
        <dbReference type="EMBL" id="WLR42743.1"/>
    </source>
</evidence>